<evidence type="ECO:0000256" key="1">
    <source>
        <dbReference type="ARBA" id="ARBA00006773"/>
    </source>
</evidence>
<accession>A0ABS3W346</accession>
<dbReference type="GO" id="GO:0000034">
    <property type="term" value="F:adenine deaminase activity"/>
    <property type="evidence" value="ECO:0007669"/>
    <property type="project" value="UniProtKB-EC"/>
</dbReference>
<sequence length="589" mass="61997">MEQTNRLKRLIEVAAKREPADLVIKNGKIVNVFTGTVTEGDVAIADGRIAGIGAYAGKETVDAGGRHIAPGFIDGHVHIESSMLTPREFAKVLLRHGVTAAVTDPHEIANVAGTDGLDYMLRSAEGLPLDIFVLLPSCVPATPFETNGARLEAEQLAPYYGHPKVLGLAEVMNFPAVAGAEPGMLGKLAGAEGRHIDGHAAGIGRESLNVYAASGILTDHECVTADEARDRLELGFYLMIREGTVAKNLAALLPAVTPRNARRCLFVTDDKLPGDLIEEGSVDHIVRLAIRSGLDPVTAIQMATINAAECFGLRGRGAVAPGYAADLLLLDDLEEVRIRAVYKDGVQVAERDVLREEAFPLPDAGESGDRPSSVAALRVKPVAPKDLELPLNGARCNVIGIVPNQIVTRRLLETVDVRDGRFAPSVAKDLLKLAVVERHHATGNIGLAIVKGFKLRKGALASTVSHDSHNLVVVGASDEDMLAAIAHLAACGGGLAVVADGRVTASLPLPVAGLMSDRPHDEVYAGLRAIKRALADIGAPDDFDPFLTLSFLTLPVIPSLKLTDRGLFDFEAFGHIAAEAGGAEGPGAG</sequence>
<dbReference type="PANTHER" id="PTHR11113">
    <property type="entry name" value="N-ACETYLGLUCOSAMINE-6-PHOSPHATE DEACETYLASE"/>
    <property type="match status" value="1"/>
</dbReference>
<dbReference type="InterPro" id="IPR006680">
    <property type="entry name" value="Amidohydro-rel"/>
</dbReference>
<dbReference type="InterPro" id="IPR011059">
    <property type="entry name" value="Metal-dep_hydrolase_composite"/>
</dbReference>
<dbReference type="HAMAP" id="MF_01518">
    <property type="entry name" value="Adenine_deamin"/>
    <property type="match status" value="1"/>
</dbReference>
<evidence type="ECO:0000256" key="2">
    <source>
        <dbReference type="ARBA" id="ARBA00012782"/>
    </source>
</evidence>
<name>A0ABS3W346_9BACL</name>
<evidence type="ECO:0000256" key="5">
    <source>
        <dbReference type="ARBA" id="ARBA00047720"/>
    </source>
</evidence>
<dbReference type="PANTHER" id="PTHR11113:SF2">
    <property type="entry name" value="ADENINE DEAMINASE"/>
    <property type="match status" value="1"/>
</dbReference>
<evidence type="ECO:0000259" key="8">
    <source>
        <dbReference type="Pfam" id="PF13382"/>
    </source>
</evidence>
<dbReference type="EMBL" id="JAGGDJ010000001">
    <property type="protein sequence ID" value="MBO7742729.1"/>
    <property type="molecule type" value="Genomic_DNA"/>
</dbReference>
<dbReference type="InterPro" id="IPR006679">
    <property type="entry name" value="Adenine_deam"/>
</dbReference>
<organism evidence="9 10">
    <name type="scientific">Paenibacillus artemisiicola</name>
    <dbReference type="NCBI Taxonomy" id="1172618"/>
    <lineage>
        <taxon>Bacteria</taxon>
        <taxon>Bacillati</taxon>
        <taxon>Bacillota</taxon>
        <taxon>Bacilli</taxon>
        <taxon>Bacillales</taxon>
        <taxon>Paenibacillaceae</taxon>
        <taxon>Paenibacillus</taxon>
    </lineage>
</organism>
<dbReference type="RefSeq" id="WP_208845703.1">
    <property type="nucleotide sequence ID" value="NZ_JAGGDJ010000001.1"/>
</dbReference>
<evidence type="ECO:0000256" key="6">
    <source>
        <dbReference type="HAMAP-Rule" id="MF_01518"/>
    </source>
</evidence>
<dbReference type="CDD" id="cd01295">
    <property type="entry name" value="AdeC"/>
    <property type="match status" value="1"/>
</dbReference>
<dbReference type="Pfam" id="PF01979">
    <property type="entry name" value="Amidohydro_1"/>
    <property type="match status" value="1"/>
</dbReference>
<evidence type="ECO:0000256" key="4">
    <source>
        <dbReference type="ARBA" id="ARBA00023211"/>
    </source>
</evidence>
<evidence type="ECO:0000259" key="7">
    <source>
        <dbReference type="Pfam" id="PF01979"/>
    </source>
</evidence>
<feature type="domain" description="Adenine deaminase C-terminal" evidence="8">
    <location>
        <begin position="405"/>
        <end position="573"/>
    </location>
</feature>
<evidence type="ECO:0000313" key="9">
    <source>
        <dbReference type="EMBL" id="MBO7742729.1"/>
    </source>
</evidence>
<keyword evidence="3 6" id="KW-0378">Hydrolase</keyword>
<comment type="cofactor">
    <cofactor evidence="6">
        <name>Mn(2+)</name>
        <dbReference type="ChEBI" id="CHEBI:29035"/>
    </cofactor>
</comment>
<dbReference type="EC" id="3.5.4.2" evidence="2 6"/>
<comment type="caution">
    <text evidence="9">The sequence shown here is derived from an EMBL/GenBank/DDBJ whole genome shotgun (WGS) entry which is preliminary data.</text>
</comment>
<dbReference type="SUPFAM" id="SSF51556">
    <property type="entry name" value="Metallo-dependent hydrolases"/>
    <property type="match status" value="1"/>
</dbReference>
<gene>
    <name evidence="6 9" type="primary">ade</name>
    <name evidence="9" type="ORF">I8J29_00880</name>
</gene>
<dbReference type="InterPro" id="IPR032466">
    <property type="entry name" value="Metal_Hydrolase"/>
</dbReference>
<dbReference type="Proteomes" id="UP000670947">
    <property type="component" value="Unassembled WGS sequence"/>
</dbReference>
<dbReference type="InterPro" id="IPR026912">
    <property type="entry name" value="Adenine_deam_C"/>
</dbReference>
<evidence type="ECO:0000313" key="10">
    <source>
        <dbReference type="Proteomes" id="UP000670947"/>
    </source>
</evidence>
<reference evidence="9 10" key="1">
    <citation type="submission" date="2021-03" db="EMBL/GenBank/DDBJ databases">
        <title>Paenibacillus artemisicola MWE-103 whole genome sequence.</title>
        <authorList>
            <person name="Ham Y.J."/>
        </authorList>
    </citation>
    <scope>NUCLEOTIDE SEQUENCE [LARGE SCALE GENOMIC DNA]</scope>
    <source>
        <strain evidence="9 10">MWE-103</strain>
    </source>
</reference>
<feature type="domain" description="Amidohydrolase-related" evidence="7">
    <location>
        <begin position="68"/>
        <end position="347"/>
    </location>
</feature>
<protein>
    <recommendedName>
        <fullName evidence="2 6">Adenine deaminase</fullName>
        <shortName evidence="6">Adenase</shortName>
        <shortName evidence="6">Adenine aminase</shortName>
        <ecNumber evidence="2 6">3.5.4.2</ecNumber>
    </recommendedName>
</protein>
<dbReference type="NCBIfam" id="TIGR01178">
    <property type="entry name" value="ade"/>
    <property type="match status" value="1"/>
</dbReference>
<comment type="similarity">
    <text evidence="1 6">Belongs to the metallo-dependent hydrolases superfamily. Adenine deaminase family.</text>
</comment>
<keyword evidence="10" id="KW-1185">Reference proteome</keyword>
<comment type="catalytic activity">
    <reaction evidence="5 6">
        <text>adenine + H2O + H(+) = hypoxanthine + NH4(+)</text>
        <dbReference type="Rhea" id="RHEA:23688"/>
        <dbReference type="ChEBI" id="CHEBI:15377"/>
        <dbReference type="ChEBI" id="CHEBI:15378"/>
        <dbReference type="ChEBI" id="CHEBI:16708"/>
        <dbReference type="ChEBI" id="CHEBI:17368"/>
        <dbReference type="ChEBI" id="CHEBI:28938"/>
        <dbReference type="EC" id="3.5.4.2"/>
    </reaction>
</comment>
<dbReference type="Gene3D" id="3.20.20.140">
    <property type="entry name" value="Metal-dependent hydrolases"/>
    <property type="match status" value="1"/>
</dbReference>
<proteinExistence type="inferred from homology"/>
<dbReference type="Gene3D" id="2.30.40.10">
    <property type="entry name" value="Urease, subunit C, domain 1"/>
    <property type="match status" value="1"/>
</dbReference>
<keyword evidence="4 6" id="KW-0464">Manganese</keyword>
<evidence type="ECO:0000256" key="3">
    <source>
        <dbReference type="ARBA" id="ARBA00022801"/>
    </source>
</evidence>
<dbReference type="Pfam" id="PF13382">
    <property type="entry name" value="Adenine_deam_C"/>
    <property type="match status" value="1"/>
</dbReference>
<dbReference type="SUPFAM" id="SSF51338">
    <property type="entry name" value="Composite domain of metallo-dependent hydrolases"/>
    <property type="match status" value="1"/>
</dbReference>